<keyword evidence="1" id="KW-1133">Transmembrane helix</keyword>
<accession>A0A5J4ZI79</accession>
<evidence type="ECO:0000313" key="2">
    <source>
        <dbReference type="EMBL" id="KAA8517202.1"/>
    </source>
</evidence>
<reference evidence="2 3" key="1">
    <citation type="submission" date="2019-09" db="EMBL/GenBank/DDBJ databases">
        <title>A chromosome-level genome assembly of the Chinese tupelo Nyssa sinensis.</title>
        <authorList>
            <person name="Yang X."/>
            <person name="Kang M."/>
            <person name="Yang Y."/>
            <person name="Xiong H."/>
            <person name="Wang M."/>
            <person name="Zhang Z."/>
            <person name="Wang Z."/>
            <person name="Wu H."/>
            <person name="Ma T."/>
            <person name="Liu J."/>
            <person name="Xi Z."/>
        </authorList>
    </citation>
    <scope>NUCLEOTIDE SEQUENCE [LARGE SCALE GENOMIC DNA]</scope>
    <source>
        <strain evidence="2">J267</strain>
        <tissue evidence="2">Leaf</tissue>
    </source>
</reference>
<gene>
    <name evidence="2" type="ORF">F0562_017546</name>
</gene>
<dbReference type="Proteomes" id="UP000325577">
    <property type="component" value="Linkage Group LG8"/>
</dbReference>
<feature type="transmembrane region" description="Helical" evidence="1">
    <location>
        <begin position="85"/>
        <end position="103"/>
    </location>
</feature>
<organism evidence="2 3">
    <name type="scientific">Nyssa sinensis</name>
    <dbReference type="NCBI Taxonomy" id="561372"/>
    <lineage>
        <taxon>Eukaryota</taxon>
        <taxon>Viridiplantae</taxon>
        <taxon>Streptophyta</taxon>
        <taxon>Embryophyta</taxon>
        <taxon>Tracheophyta</taxon>
        <taxon>Spermatophyta</taxon>
        <taxon>Magnoliopsida</taxon>
        <taxon>eudicotyledons</taxon>
        <taxon>Gunneridae</taxon>
        <taxon>Pentapetalae</taxon>
        <taxon>asterids</taxon>
        <taxon>Cornales</taxon>
        <taxon>Nyssaceae</taxon>
        <taxon>Nyssa</taxon>
    </lineage>
</organism>
<name>A0A5J4ZI79_9ASTE</name>
<keyword evidence="3" id="KW-1185">Reference proteome</keyword>
<evidence type="ECO:0000256" key="1">
    <source>
        <dbReference type="SAM" id="Phobius"/>
    </source>
</evidence>
<protein>
    <submittedName>
        <fullName evidence="2">Uncharacterized protein</fullName>
    </submittedName>
</protein>
<keyword evidence="1" id="KW-0472">Membrane</keyword>
<sequence length="153" mass="16412">MLCDCLGCDELSGKRVLRAEAPVALVEVVLPALEGPYGYKVLLPHIDEIVLSCILSSVIALEELALGGLIVMLSNKRLCAARKSSVAILACLLWYLTSTVALSRNIDSRLCDDSVQHTTGETYISHGFDGLWQALIVLEALISVGVCFSYAAS</sequence>
<dbReference type="EMBL" id="CM018051">
    <property type="protein sequence ID" value="KAA8517202.1"/>
    <property type="molecule type" value="Genomic_DNA"/>
</dbReference>
<evidence type="ECO:0000313" key="3">
    <source>
        <dbReference type="Proteomes" id="UP000325577"/>
    </source>
</evidence>
<feature type="transmembrane region" description="Helical" evidence="1">
    <location>
        <begin position="49"/>
        <end position="73"/>
    </location>
</feature>
<keyword evidence="1" id="KW-0812">Transmembrane</keyword>
<dbReference type="AlphaFoldDB" id="A0A5J4ZI79"/>
<proteinExistence type="predicted"/>
<feature type="transmembrane region" description="Helical" evidence="1">
    <location>
        <begin position="131"/>
        <end position="152"/>
    </location>
</feature>